<dbReference type="RefSeq" id="WP_074748205.1">
    <property type="nucleotide sequence ID" value="NZ_FNYS01000030.1"/>
</dbReference>
<evidence type="ECO:0000313" key="3">
    <source>
        <dbReference type="Proteomes" id="UP000183077"/>
    </source>
</evidence>
<feature type="chain" id="PRO_5010245690" evidence="1">
    <location>
        <begin position="21"/>
        <end position="490"/>
    </location>
</feature>
<gene>
    <name evidence="2" type="ORF">SAMN04488018_13028</name>
</gene>
<proteinExistence type="predicted"/>
<dbReference type="Proteomes" id="UP000183077">
    <property type="component" value="Unassembled WGS sequence"/>
</dbReference>
<protein>
    <submittedName>
        <fullName evidence="2">Uncharacterized protein</fullName>
    </submittedName>
</protein>
<dbReference type="EMBL" id="FNYS01000030">
    <property type="protein sequence ID" value="SEJ38467.1"/>
    <property type="molecule type" value="Genomic_DNA"/>
</dbReference>
<name>A0A1H6YHL8_9FLAO</name>
<evidence type="ECO:0000313" key="2">
    <source>
        <dbReference type="EMBL" id="SEJ38467.1"/>
    </source>
</evidence>
<feature type="non-terminal residue" evidence="2">
    <location>
        <position position="490"/>
    </location>
</feature>
<evidence type="ECO:0000256" key="1">
    <source>
        <dbReference type="SAM" id="SignalP"/>
    </source>
</evidence>
<accession>A0A1H6YHL8</accession>
<dbReference type="AlphaFoldDB" id="A0A1H6YHL8"/>
<sequence>MKKKLLLASTVFMALSTTYAQEGVGIGKSILPDATAVLDVGATNKGILIPRVTLTGEEDNNTITGGAYPESLLVYHLGGNNHPLTKGFYFWSGGKWNALVSKTSTTTSEVLTTLEISADGEKVVLTYTGEDKQPVPIAVSDRLQKDPSFNAYIKSLVTSTAAGVELVAGDGITVVAVPPAAGETVTKYTISANPVGITLAGDVTGKGTETVVERINGVNVAKPSDADFGLALVYDETTKTWKPGKPKIDNTSVTDKANLTVDSSLDFSNGTGTGALLSATGLKVKAGGITDTHLAVDAVTTTKIAANAVTTGKIKGGTVGQVLVSDASGSTEWVDQTTIVPKLENVTVDGSLDMTGGAGAVLAATGLKVKAGGIADTHLAVDAVTTTKIADKNVTSAKIAGGTDGQVLVSDATGAAKWVNQTAIVPASKTVIVDNSIELIGGVGAVLADTELKVKAGGIADTHLAADAVTTTKIADKNVTSAKIAGGTDG</sequence>
<organism evidence="2 3">
    <name type="scientific">Myroides marinus</name>
    <dbReference type="NCBI Taxonomy" id="703342"/>
    <lineage>
        <taxon>Bacteria</taxon>
        <taxon>Pseudomonadati</taxon>
        <taxon>Bacteroidota</taxon>
        <taxon>Flavobacteriia</taxon>
        <taxon>Flavobacteriales</taxon>
        <taxon>Flavobacteriaceae</taxon>
        <taxon>Myroides</taxon>
    </lineage>
</organism>
<dbReference type="GeneID" id="82258716"/>
<reference evidence="2 3" key="1">
    <citation type="submission" date="2016-10" db="EMBL/GenBank/DDBJ databases">
        <authorList>
            <person name="de Groot N.N."/>
        </authorList>
    </citation>
    <scope>NUCLEOTIDE SEQUENCE [LARGE SCALE GENOMIC DNA]</scope>
    <source>
        <strain evidence="2 3">DSM 23048</strain>
    </source>
</reference>
<keyword evidence="1" id="KW-0732">Signal</keyword>
<feature type="signal peptide" evidence="1">
    <location>
        <begin position="1"/>
        <end position="20"/>
    </location>
</feature>